<gene>
    <name evidence="10" type="ORF">MTBBW1_1380076</name>
</gene>
<evidence type="ECO:0000256" key="1">
    <source>
        <dbReference type="ARBA" id="ARBA00000085"/>
    </source>
</evidence>
<keyword evidence="11" id="KW-1185">Reference proteome</keyword>
<dbReference type="SUPFAM" id="SSF53850">
    <property type="entry name" value="Periplasmic binding protein-like II"/>
    <property type="match status" value="1"/>
</dbReference>
<dbReference type="InterPro" id="IPR036097">
    <property type="entry name" value="HisK_dim/P_sf"/>
</dbReference>
<feature type="domain" description="Response regulatory" evidence="7">
    <location>
        <begin position="769"/>
        <end position="885"/>
    </location>
</feature>
<feature type="domain" description="PAS" evidence="8">
    <location>
        <begin position="378"/>
        <end position="448"/>
    </location>
</feature>
<evidence type="ECO:0000259" key="9">
    <source>
        <dbReference type="PROSITE" id="PS50113"/>
    </source>
</evidence>
<dbReference type="STRING" id="1246637.MTBBW1_1380076"/>
<dbReference type="OrthoDB" id="5436879at2"/>
<dbReference type="EMBL" id="FWEV01000044">
    <property type="protein sequence ID" value="SLM28529.1"/>
    <property type="molecule type" value="Genomic_DNA"/>
</dbReference>
<dbReference type="PANTHER" id="PTHR43065:SF42">
    <property type="entry name" value="TWO-COMPONENT SENSOR PPRA"/>
    <property type="match status" value="1"/>
</dbReference>
<feature type="transmembrane region" description="Helical" evidence="5">
    <location>
        <begin position="37"/>
        <end position="55"/>
    </location>
</feature>
<evidence type="ECO:0000259" key="7">
    <source>
        <dbReference type="PROSITE" id="PS50110"/>
    </source>
</evidence>
<dbReference type="InterPro" id="IPR000014">
    <property type="entry name" value="PAS"/>
</dbReference>
<dbReference type="CDD" id="cd00082">
    <property type="entry name" value="HisKA"/>
    <property type="match status" value="1"/>
</dbReference>
<keyword evidence="3 4" id="KW-0597">Phosphoprotein</keyword>
<dbReference type="Gene3D" id="3.30.565.10">
    <property type="entry name" value="Histidine kinase-like ATPase, C-terminal domain"/>
    <property type="match status" value="1"/>
</dbReference>
<dbReference type="GO" id="GO:0000155">
    <property type="term" value="F:phosphorelay sensor kinase activity"/>
    <property type="evidence" value="ECO:0007669"/>
    <property type="project" value="InterPro"/>
</dbReference>
<dbReference type="Gene3D" id="3.30.450.20">
    <property type="entry name" value="PAS domain"/>
    <property type="match status" value="1"/>
</dbReference>
<dbReference type="SMART" id="SM00448">
    <property type="entry name" value="REC"/>
    <property type="match status" value="1"/>
</dbReference>
<dbReference type="Pfam" id="PF02518">
    <property type="entry name" value="HATPase_c"/>
    <property type="match status" value="1"/>
</dbReference>
<dbReference type="Proteomes" id="UP000191931">
    <property type="component" value="Unassembled WGS sequence"/>
</dbReference>
<dbReference type="SUPFAM" id="SSF47384">
    <property type="entry name" value="Homodimeric domain of signal transducing histidine kinase"/>
    <property type="match status" value="1"/>
</dbReference>
<organism evidence="10 11">
    <name type="scientific">Desulfamplus magnetovallimortis</name>
    <dbReference type="NCBI Taxonomy" id="1246637"/>
    <lineage>
        <taxon>Bacteria</taxon>
        <taxon>Pseudomonadati</taxon>
        <taxon>Thermodesulfobacteriota</taxon>
        <taxon>Desulfobacteria</taxon>
        <taxon>Desulfobacterales</taxon>
        <taxon>Desulfobacteraceae</taxon>
        <taxon>Desulfamplus</taxon>
    </lineage>
</organism>
<protein>
    <recommendedName>
        <fullName evidence="2">histidine kinase</fullName>
        <ecNumber evidence="2">2.7.13.3</ecNumber>
    </recommendedName>
</protein>
<dbReference type="Gene3D" id="3.40.50.2300">
    <property type="match status" value="1"/>
</dbReference>
<evidence type="ECO:0000313" key="10">
    <source>
        <dbReference type="EMBL" id="SLM28529.1"/>
    </source>
</evidence>
<sequence length="889" mass="100025">MNFKKNLCNEISSCTRNIICYFNNIFDLNEIALSNKLYILLIFFLATAIFVTVSLKTSLAHDSISAVAAESEMPADHISNILTDHEKKWLQAHPVIRLAPDPEFKPIEFFDENGNYSGIAADYARLLEKKLGIRFKVILCASWDEVLTKMKNREVDLLPNAVKTPQREKYMIFPKPYLKIPSVIISKNNVTSNLDLDMLKGMKVTMVSGYGYADIIHNRYPEINIEFVADLKTALRKVSFGMSDAFIGDLATASYYIESEGITNLRLSGETDPPNISGFAVRNDWPELADILDKGIDLLTEEDHKTIQNRWIRLASEPGMTIQAFKKLMGIISVVISFVIIMFIIWNRMLKKRVFLKTEDLRKEIEEHKRTEDALAKSEAHLKTLLKTIPDLIWFKDPDGIYLSCNYKFERFFGAKEEKIVGKTDYDYLSNNMANFFRKHDRIAMDAGKPSINEETITYADDGHIEHLETIKTPVYGNDGKLIGVLGIARDITDRKKSEEEMQNLHAQLFQAQKMDAVGRLAGGVAHDFNNMLSIIIGRAELARMKLNHSDPIYKDLIEIESVGKRSADLTRQLLAFARKQTIVPEVLKLNATIKSMLKMLRRLIGEDIDLVWKPGFDIWSVNMDPAQIDQIMANLLINARDAIKGNDGKVIIETSNIFLDEAYCKKNTGFKTGEYVVLAVSDNGVGMEKETLKNIFEPFFTTKELGKGTGLGLSTIYGIVKQNNGFVNVYSEPDKGTTFRIYLPRYAGNDAESLPGNAEVNLTGGTETILLVEDDQGILEVAKLMLNKLGYNVLPANRPREAIEIAANHAGNIDLLVTDVIMPDMNGSVLAGTLLSNYPDMKLLYMSGYTANIIAQHGVIDSHVNFIQKPFSINDLAAKIREALKMNY</sequence>
<dbReference type="Pfam" id="PF08448">
    <property type="entry name" value="PAS_4"/>
    <property type="match status" value="1"/>
</dbReference>
<dbReference type="Gene3D" id="3.40.190.10">
    <property type="entry name" value="Periplasmic binding protein-like II"/>
    <property type="match status" value="2"/>
</dbReference>
<feature type="domain" description="Histidine kinase" evidence="6">
    <location>
        <begin position="524"/>
        <end position="748"/>
    </location>
</feature>
<keyword evidence="5" id="KW-0812">Transmembrane</keyword>
<dbReference type="SMART" id="SM00091">
    <property type="entry name" value="PAS"/>
    <property type="match status" value="1"/>
</dbReference>
<dbReference type="InterPro" id="IPR001789">
    <property type="entry name" value="Sig_transdc_resp-reg_receiver"/>
</dbReference>
<dbReference type="InterPro" id="IPR004358">
    <property type="entry name" value="Sig_transdc_His_kin-like_C"/>
</dbReference>
<dbReference type="EC" id="2.7.13.3" evidence="2"/>
<dbReference type="InterPro" id="IPR035965">
    <property type="entry name" value="PAS-like_dom_sf"/>
</dbReference>
<name>A0A1W1H7T4_9BACT</name>
<dbReference type="NCBIfam" id="TIGR00229">
    <property type="entry name" value="sensory_box"/>
    <property type="match status" value="1"/>
</dbReference>
<accession>A0A1W1H7T4</accession>
<dbReference type="InterPro" id="IPR036890">
    <property type="entry name" value="HATPase_C_sf"/>
</dbReference>
<dbReference type="PRINTS" id="PR00344">
    <property type="entry name" value="BCTRLSENSOR"/>
</dbReference>
<evidence type="ECO:0000259" key="8">
    <source>
        <dbReference type="PROSITE" id="PS50112"/>
    </source>
</evidence>
<dbReference type="AlphaFoldDB" id="A0A1W1H7T4"/>
<dbReference type="PROSITE" id="PS50109">
    <property type="entry name" value="HIS_KIN"/>
    <property type="match status" value="1"/>
</dbReference>
<comment type="catalytic activity">
    <reaction evidence="1">
        <text>ATP + protein L-histidine = ADP + protein N-phospho-L-histidine.</text>
        <dbReference type="EC" id="2.7.13.3"/>
    </reaction>
</comment>
<keyword evidence="5" id="KW-0472">Membrane</keyword>
<evidence type="ECO:0000256" key="3">
    <source>
        <dbReference type="ARBA" id="ARBA00022553"/>
    </source>
</evidence>
<reference evidence="10 11" key="1">
    <citation type="submission" date="2017-03" db="EMBL/GenBank/DDBJ databases">
        <authorList>
            <person name="Afonso C.L."/>
            <person name="Miller P.J."/>
            <person name="Scott M.A."/>
            <person name="Spackman E."/>
            <person name="Goraichik I."/>
            <person name="Dimitrov K.M."/>
            <person name="Suarez D.L."/>
            <person name="Swayne D.E."/>
        </authorList>
    </citation>
    <scope>NUCLEOTIDE SEQUENCE [LARGE SCALE GENOMIC DNA]</scope>
    <source>
        <strain evidence="10">PRJEB14757</strain>
    </source>
</reference>
<evidence type="ECO:0000256" key="5">
    <source>
        <dbReference type="SAM" id="Phobius"/>
    </source>
</evidence>
<dbReference type="PROSITE" id="PS50110">
    <property type="entry name" value="RESPONSE_REGULATORY"/>
    <property type="match status" value="1"/>
</dbReference>
<keyword evidence="10" id="KW-0418">Kinase</keyword>
<dbReference type="InterPro" id="IPR001638">
    <property type="entry name" value="Solute-binding_3/MltF_N"/>
</dbReference>
<dbReference type="CDD" id="cd01007">
    <property type="entry name" value="PBP2_BvgS_HisK_like"/>
    <property type="match status" value="1"/>
</dbReference>
<dbReference type="InterPro" id="IPR005467">
    <property type="entry name" value="His_kinase_dom"/>
</dbReference>
<evidence type="ECO:0000313" key="11">
    <source>
        <dbReference type="Proteomes" id="UP000191931"/>
    </source>
</evidence>
<dbReference type="InterPro" id="IPR003594">
    <property type="entry name" value="HATPase_dom"/>
</dbReference>
<evidence type="ECO:0000256" key="4">
    <source>
        <dbReference type="PROSITE-ProRule" id="PRU00169"/>
    </source>
</evidence>
<dbReference type="InterPro" id="IPR013656">
    <property type="entry name" value="PAS_4"/>
</dbReference>
<dbReference type="InterPro" id="IPR011006">
    <property type="entry name" value="CheY-like_superfamily"/>
</dbReference>
<dbReference type="SUPFAM" id="SSF52172">
    <property type="entry name" value="CheY-like"/>
    <property type="match status" value="1"/>
</dbReference>
<dbReference type="Gene3D" id="1.10.287.130">
    <property type="match status" value="1"/>
</dbReference>
<dbReference type="InterPro" id="IPR003661">
    <property type="entry name" value="HisK_dim/P_dom"/>
</dbReference>
<dbReference type="SUPFAM" id="SSF55874">
    <property type="entry name" value="ATPase domain of HSP90 chaperone/DNA topoisomerase II/histidine kinase"/>
    <property type="match status" value="1"/>
</dbReference>
<dbReference type="SUPFAM" id="SSF55785">
    <property type="entry name" value="PYP-like sensor domain (PAS domain)"/>
    <property type="match status" value="1"/>
</dbReference>
<evidence type="ECO:0000259" key="6">
    <source>
        <dbReference type="PROSITE" id="PS50109"/>
    </source>
</evidence>
<feature type="domain" description="PAC" evidence="9">
    <location>
        <begin position="452"/>
        <end position="504"/>
    </location>
</feature>
<dbReference type="PROSITE" id="PS50113">
    <property type="entry name" value="PAC"/>
    <property type="match status" value="1"/>
</dbReference>
<dbReference type="PROSITE" id="PS50112">
    <property type="entry name" value="PAS"/>
    <property type="match status" value="1"/>
</dbReference>
<feature type="transmembrane region" description="Helical" evidence="5">
    <location>
        <begin position="328"/>
        <end position="346"/>
    </location>
</feature>
<dbReference type="InterPro" id="IPR000700">
    <property type="entry name" value="PAS-assoc_C"/>
</dbReference>
<dbReference type="Pfam" id="PF00497">
    <property type="entry name" value="SBP_bac_3"/>
    <property type="match status" value="1"/>
</dbReference>
<dbReference type="CDD" id="cd00130">
    <property type="entry name" value="PAS"/>
    <property type="match status" value="1"/>
</dbReference>
<feature type="modified residue" description="4-aspartylphosphate" evidence="4">
    <location>
        <position position="820"/>
    </location>
</feature>
<evidence type="ECO:0000256" key="2">
    <source>
        <dbReference type="ARBA" id="ARBA00012438"/>
    </source>
</evidence>
<proteinExistence type="predicted"/>
<keyword evidence="10" id="KW-0808">Transferase</keyword>
<dbReference type="SMART" id="SM00062">
    <property type="entry name" value="PBPb"/>
    <property type="match status" value="1"/>
</dbReference>
<dbReference type="Pfam" id="PF00072">
    <property type="entry name" value="Response_reg"/>
    <property type="match status" value="1"/>
</dbReference>
<keyword evidence="5" id="KW-1133">Transmembrane helix</keyword>
<dbReference type="SMART" id="SM00387">
    <property type="entry name" value="HATPase_c"/>
    <property type="match status" value="1"/>
</dbReference>
<dbReference type="PANTHER" id="PTHR43065">
    <property type="entry name" value="SENSOR HISTIDINE KINASE"/>
    <property type="match status" value="1"/>
</dbReference>